<evidence type="ECO:0000313" key="1">
    <source>
        <dbReference type="EMBL" id="NMM49518.1"/>
    </source>
</evidence>
<organism evidence="1 2">
    <name type="scientific">Marinigracilibium pacificum</name>
    <dbReference type="NCBI Taxonomy" id="2729599"/>
    <lineage>
        <taxon>Bacteria</taxon>
        <taxon>Pseudomonadati</taxon>
        <taxon>Bacteroidota</taxon>
        <taxon>Cytophagia</taxon>
        <taxon>Cytophagales</taxon>
        <taxon>Flammeovirgaceae</taxon>
        <taxon>Marinigracilibium</taxon>
    </lineage>
</organism>
<name>A0A848J2G7_9BACT</name>
<proteinExistence type="predicted"/>
<keyword evidence="2" id="KW-1185">Reference proteome</keyword>
<dbReference type="PROSITE" id="PS51257">
    <property type="entry name" value="PROKAR_LIPOPROTEIN"/>
    <property type="match status" value="1"/>
</dbReference>
<dbReference type="Proteomes" id="UP000559010">
    <property type="component" value="Unassembled WGS sequence"/>
</dbReference>
<dbReference type="EMBL" id="JABBNU010000008">
    <property type="protein sequence ID" value="NMM49518.1"/>
    <property type="molecule type" value="Genomic_DNA"/>
</dbReference>
<evidence type="ECO:0008006" key="3">
    <source>
        <dbReference type="Google" id="ProtNLM"/>
    </source>
</evidence>
<sequence length="153" mass="17373">MRYLIIIIIMSGVVSSCSDASKEKSADLTAERDSLYQNVMHIHDELMAPATTLNLMRNKAEKMMDSISVSGDTASVFYKDLSQAHSNILVAQKEMREWMMNFKRKGVSKDEVTEYDAMVDTMAIDYLEGEFDKLQELKKTTEKALMADSLIKK</sequence>
<accession>A0A848J2G7</accession>
<protein>
    <recommendedName>
        <fullName evidence="3">Viral A-type inclusion protein</fullName>
    </recommendedName>
</protein>
<evidence type="ECO:0000313" key="2">
    <source>
        <dbReference type="Proteomes" id="UP000559010"/>
    </source>
</evidence>
<dbReference type="AlphaFoldDB" id="A0A848J2G7"/>
<dbReference type="RefSeq" id="WP_169682702.1">
    <property type="nucleotide sequence ID" value="NZ_JABBNU010000008.1"/>
</dbReference>
<comment type="caution">
    <text evidence="1">The sequence shown here is derived from an EMBL/GenBank/DDBJ whole genome shotgun (WGS) entry which is preliminary data.</text>
</comment>
<gene>
    <name evidence="1" type="ORF">HH304_14005</name>
</gene>
<reference evidence="1 2" key="1">
    <citation type="submission" date="2020-04" db="EMBL/GenBank/DDBJ databases">
        <title>Flammeovirgaceae bacterium KN852 isolated from deep sea.</title>
        <authorList>
            <person name="Zhang D.-C."/>
        </authorList>
    </citation>
    <scope>NUCLEOTIDE SEQUENCE [LARGE SCALE GENOMIC DNA]</scope>
    <source>
        <strain evidence="1 2">KN852</strain>
    </source>
</reference>